<gene>
    <name evidence="1" type="ordered locus">Ftrac_1342</name>
</gene>
<evidence type="ECO:0000313" key="2">
    <source>
        <dbReference type="Proteomes" id="UP000008720"/>
    </source>
</evidence>
<dbReference type="EMBL" id="CP002349">
    <property type="protein sequence ID" value="ADR21332.1"/>
    <property type="molecule type" value="Genomic_DNA"/>
</dbReference>
<dbReference type="HOGENOM" id="CLU_2753136_0_0_10"/>
<accession>E4TM56</accession>
<reference evidence="1 2" key="1">
    <citation type="journal article" date="2011" name="Stand. Genomic Sci.">
        <title>Complete genome sequence of Marivirga tractuosa type strain (H-43).</title>
        <authorList>
            <person name="Pagani I."/>
            <person name="Chertkov O."/>
            <person name="Lapidus A."/>
            <person name="Lucas S."/>
            <person name="Del Rio T.G."/>
            <person name="Tice H."/>
            <person name="Copeland A."/>
            <person name="Cheng J.F."/>
            <person name="Nolan M."/>
            <person name="Saunders E."/>
            <person name="Pitluck S."/>
            <person name="Held B."/>
            <person name="Goodwin L."/>
            <person name="Liolios K."/>
            <person name="Ovchinikova G."/>
            <person name="Ivanova N."/>
            <person name="Mavromatis K."/>
            <person name="Pati A."/>
            <person name="Chen A."/>
            <person name="Palaniappan K."/>
            <person name="Land M."/>
            <person name="Hauser L."/>
            <person name="Jeffries C.D."/>
            <person name="Detter J.C."/>
            <person name="Han C."/>
            <person name="Tapia R."/>
            <person name="Ngatchou-Djao O.D."/>
            <person name="Rohde M."/>
            <person name="Goker M."/>
            <person name="Spring S."/>
            <person name="Sikorski J."/>
            <person name="Woyke T."/>
            <person name="Bristow J."/>
            <person name="Eisen J.A."/>
            <person name="Markowitz V."/>
            <person name="Hugenholtz P."/>
            <person name="Klenk H.P."/>
            <person name="Kyrpides N.C."/>
        </authorList>
    </citation>
    <scope>NUCLEOTIDE SEQUENCE [LARGE SCALE GENOMIC DNA]</scope>
    <source>
        <strain evidence="2">ATCC 23168 / DSM 4126 / NBRC 15989 / NCIMB 1408 / VKM B-1430 / H-43</strain>
    </source>
</reference>
<organism evidence="1 2">
    <name type="scientific">Marivirga tractuosa (strain ATCC 23168 / DSM 4126 / NBRC 15989 / NCIMB 1408 / VKM B-1430 / H-43)</name>
    <name type="common">Microscilla tractuosa</name>
    <name type="synonym">Flexibacter tractuosus</name>
    <dbReference type="NCBI Taxonomy" id="643867"/>
    <lineage>
        <taxon>Bacteria</taxon>
        <taxon>Pseudomonadati</taxon>
        <taxon>Bacteroidota</taxon>
        <taxon>Cytophagia</taxon>
        <taxon>Cytophagales</taxon>
        <taxon>Marivirgaceae</taxon>
        <taxon>Marivirga</taxon>
    </lineage>
</organism>
<keyword evidence="2" id="KW-1185">Reference proteome</keyword>
<name>E4TM56_MARTH</name>
<proteinExistence type="predicted"/>
<evidence type="ECO:0000313" key="1">
    <source>
        <dbReference type="EMBL" id="ADR21332.1"/>
    </source>
</evidence>
<dbReference type="KEGG" id="mtt:Ftrac_1342"/>
<dbReference type="AlphaFoldDB" id="E4TM56"/>
<sequence>MSHYFIINYFIQAIASSYGLNFTYKLSSSDKSGILVFFNLRKSKRTLELEAELNWNTIAQASACAFIVEN</sequence>
<protein>
    <submittedName>
        <fullName evidence="1">Uncharacterized protein</fullName>
    </submittedName>
</protein>
<dbReference type="Proteomes" id="UP000008720">
    <property type="component" value="Chromosome"/>
</dbReference>